<dbReference type="InterPro" id="IPR056005">
    <property type="entry name" value="DUF7583"/>
</dbReference>
<protein>
    <submittedName>
        <fullName evidence="6">Glycoprotein</fullName>
    </submittedName>
</protein>
<dbReference type="Pfam" id="PF24486">
    <property type="entry name" value="DUF7583"/>
    <property type="match status" value="1"/>
</dbReference>
<feature type="domain" description="DUF7583" evidence="2">
    <location>
        <begin position="216"/>
        <end position="304"/>
    </location>
</feature>
<dbReference type="WBParaSite" id="SPAL_0000818200.1">
    <property type="protein sequence ID" value="SPAL_0000818200.1"/>
    <property type="gene ID" value="SPAL_0000818200"/>
</dbReference>
<name>A0A0N5BQL9_STREA</name>
<keyword evidence="1" id="KW-0812">Transmembrane</keyword>
<evidence type="ECO:0000259" key="2">
    <source>
        <dbReference type="Pfam" id="PF24486"/>
    </source>
</evidence>
<dbReference type="InterPro" id="IPR056007">
    <property type="entry name" value="DUF7585"/>
</dbReference>
<feature type="domain" description="DUF7584" evidence="3">
    <location>
        <begin position="103"/>
        <end position="207"/>
    </location>
</feature>
<keyword evidence="1" id="KW-0472">Membrane</keyword>
<organism evidence="5 6">
    <name type="scientific">Strongyloides papillosus</name>
    <name type="common">Intestinal threadworm</name>
    <dbReference type="NCBI Taxonomy" id="174720"/>
    <lineage>
        <taxon>Eukaryota</taxon>
        <taxon>Metazoa</taxon>
        <taxon>Ecdysozoa</taxon>
        <taxon>Nematoda</taxon>
        <taxon>Chromadorea</taxon>
        <taxon>Rhabditida</taxon>
        <taxon>Tylenchina</taxon>
        <taxon>Panagrolaimomorpha</taxon>
        <taxon>Strongyloidoidea</taxon>
        <taxon>Strongyloididae</taxon>
        <taxon>Strongyloides</taxon>
    </lineage>
</organism>
<dbReference type="STRING" id="174720.A0A0N5BQL9"/>
<keyword evidence="1" id="KW-1133">Transmembrane helix</keyword>
<evidence type="ECO:0000313" key="5">
    <source>
        <dbReference type="Proteomes" id="UP000046392"/>
    </source>
</evidence>
<dbReference type="AlphaFoldDB" id="A0A0N5BQL9"/>
<evidence type="ECO:0000259" key="3">
    <source>
        <dbReference type="Pfam" id="PF24488"/>
    </source>
</evidence>
<dbReference type="Proteomes" id="UP000046392">
    <property type="component" value="Unplaced"/>
</dbReference>
<accession>A0A0N5BQL9</accession>
<reference evidence="6" key="1">
    <citation type="submission" date="2017-02" db="UniProtKB">
        <authorList>
            <consortium name="WormBaseParasite"/>
        </authorList>
    </citation>
    <scope>IDENTIFICATION</scope>
</reference>
<dbReference type="Pfam" id="PF24490">
    <property type="entry name" value="DUF7585"/>
    <property type="match status" value="1"/>
</dbReference>
<evidence type="ECO:0000313" key="6">
    <source>
        <dbReference type="WBParaSite" id="SPAL_0000818200.1"/>
    </source>
</evidence>
<feature type="transmembrane region" description="Helical" evidence="1">
    <location>
        <begin position="354"/>
        <end position="375"/>
    </location>
</feature>
<proteinExistence type="predicted"/>
<dbReference type="Pfam" id="PF24488">
    <property type="entry name" value="DUF7584"/>
    <property type="match status" value="1"/>
</dbReference>
<evidence type="ECO:0000256" key="1">
    <source>
        <dbReference type="SAM" id="Phobius"/>
    </source>
</evidence>
<keyword evidence="5" id="KW-1185">Reference proteome</keyword>
<dbReference type="InterPro" id="IPR056006">
    <property type="entry name" value="DUF7584"/>
</dbReference>
<evidence type="ECO:0000259" key="4">
    <source>
        <dbReference type="Pfam" id="PF24490"/>
    </source>
</evidence>
<sequence>MKKSPGLINVDCGGVIFMNGTGEQGCHWKYDVYWGNHGNSSNLPEATPLVFTKNKNNELVKVNSSNDNVVYIKKMFYYFEKPKEDDVKEVLEPCAITIAYSECPSIILPDCKSNLTIRTGVTTFGVVNTSQVIQVKLLSRFHPNYYDGEIISYSRMDFTEDKLINVEGSSKNITSQFDVNVYDIVQLTYKCLGASGEYNIISQIFYFEPNTTEGGLEKVAYVKEDAEIQPNCSLTFMNIGYLEAITHHGITTTSDKWNDTYITDERFRLKDGYIFLKDINDRVTELQCVYGTPGSKITKAKEFTAGKYVTNPGGGRSIDTSVPVVDDTKLEKAIEEKRRKMSAYHKMVHAYGKLTTHIIIIILIIVGAIITTILLKNPNLYYFWDILTVESFETYCIGITDKNYMHTSKPTFKIEGGEEVDVGISDQFDGSLVKSYDDSDKKIKAHYVYSISDNVNYIHCD</sequence>
<feature type="domain" description="DUF7585" evidence="4">
    <location>
        <begin position="48"/>
        <end position="98"/>
    </location>
</feature>